<dbReference type="Proteomes" id="UP001596030">
    <property type="component" value="Unassembled WGS sequence"/>
</dbReference>
<dbReference type="RefSeq" id="WP_246975589.1">
    <property type="nucleotide sequence ID" value="NZ_JAKGAN010000008.1"/>
</dbReference>
<proteinExistence type="predicted"/>
<sequence>MDWSQRRILITGADTPFAEVLIDWLLPRGALLWTLDENQTALERQVRGVPTRIHPIVASPSALQQRQQCQEIAARAGIEMLIHVRSPGSDDALNIEGALHVDIGLVTTSEARSRRPCVSRVREASRPDRLALSVAPSPRRARFSHLAPEDIPHVYHLAALHHATRRVIQAIERHHRPSLAARWRDYMHASQRRRAAVDGFNTF</sequence>
<keyword evidence="2" id="KW-1185">Reference proteome</keyword>
<dbReference type="EMBL" id="JBHSEU010000021">
    <property type="protein sequence ID" value="MFC4539704.1"/>
    <property type="molecule type" value="Genomic_DNA"/>
</dbReference>
<dbReference type="InterPro" id="IPR036291">
    <property type="entry name" value="NAD(P)-bd_dom_sf"/>
</dbReference>
<accession>A0ABV9D4K3</accession>
<gene>
    <name evidence="1" type="ORF">ACFO0U_13070</name>
</gene>
<name>A0ABV9D4K3_9GAMM</name>
<comment type="caution">
    <text evidence="1">The sequence shown here is derived from an EMBL/GenBank/DDBJ whole genome shotgun (WGS) entry which is preliminary data.</text>
</comment>
<reference evidence="2" key="1">
    <citation type="journal article" date="2019" name="Int. J. Syst. Evol. Microbiol.">
        <title>The Global Catalogue of Microorganisms (GCM) 10K type strain sequencing project: providing services to taxonomists for standard genome sequencing and annotation.</title>
        <authorList>
            <consortium name="The Broad Institute Genomics Platform"/>
            <consortium name="The Broad Institute Genome Sequencing Center for Infectious Disease"/>
            <person name="Wu L."/>
            <person name="Ma J."/>
        </authorList>
    </citation>
    <scope>NUCLEOTIDE SEQUENCE [LARGE SCALE GENOMIC DNA]</scope>
    <source>
        <strain evidence="2">CGMCC 1.12121</strain>
    </source>
</reference>
<evidence type="ECO:0000313" key="2">
    <source>
        <dbReference type="Proteomes" id="UP001596030"/>
    </source>
</evidence>
<protein>
    <recommendedName>
        <fullName evidence="3">RCK N-terminal domain-containing protein</fullName>
    </recommendedName>
</protein>
<organism evidence="1 2">
    <name type="scientific">Chromohalobacter sarecensis</name>
    <dbReference type="NCBI Taxonomy" id="245294"/>
    <lineage>
        <taxon>Bacteria</taxon>
        <taxon>Pseudomonadati</taxon>
        <taxon>Pseudomonadota</taxon>
        <taxon>Gammaproteobacteria</taxon>
        <taxon>Oceanospirillales</taxon>
        <taxon>Halomonadaceae</taxon>
        <taxon>Chromohalobacter</taxon>
    </lineage>
</organism>
<evidence type="ECO:0008006" key="3">
    <source>
        <dbReference type="Google" id="ProtNLM"/>
    </source>
</evidence>
<evidence type="ECO:0000313" key="1">
    <source>
        <dbReference type="EMBL" id="MFC4539704.1"/>
    </source>
</evidence>
<dbReference type="SUPFAM" id="SSF51735">
    <property type="entry name" value="NAD(P)-binding Rossmann-fold domains"/>
    <property type="match status" value="1"/>
</dbReference>